<dbReference type="SUPFAM" id="SSF53850">
    <property type="entry name" value="Periplasmic binding protein-like II"/>
    <property type="match status" value="1"/>
</dbReference>
<evidence type="ECO:0000313" key="3">
    <source>
        <dbReference type="Proteomes" id="UP000033633"/>
    </source>
</evidence>
<evidence type="ECO:0000256" key="1">
    <source>
        <dbReference type="SAM" id="SignalP"/>
    </source>
</evidence>
<dbReference type="AlphaFoldDB" id="A0A0F5VE61"/>
<dbReference type="PIRSF" id="PIRSF029172">
    <property type="entry name" value="UCP029172_ABC_sbc_YnjB"/>
    <property type="match status" value="1"/>
</dbReference>
<evidence type="ECO:0008006" key="4">
    <source>
        <dbReference type="Google" id="ProtNLM"/>
    </source>
</evidence>
<comment type="caution">
    <text evidence="2">The sequence shown here is derived from an EMBL/GenBank/DDBJ whole genome shotgun (WGS) entry which is preliminary data.</text>
</comment>
<reference evidence="2 3" key="1">
    <citation type="submission" date="2014-12" db="EMBL/GenBank/DDBJ databases">
        <title>Mercury Reductase activity and rhizosphere competence traits in the genome of root associated Photobacterium halotolerans MELD1.</title>
        <authorList>
            <person name="Mathew D.C."/>
            <person name="Huang C.-C."/>
        </authorList>
    </citation>
    <scope>NUCLEOTIDE SEQUENCE [LARGE SCALE GENOMIC DNA]</scope>
    <source>
        <strain evidence="2 3">MELD1</strain>
    </source>
</reference>
<keyword evidence="3" id="KW-1185">Reference proteome</keyword>
<accession>A0A0F5VE61</accession>
<proteinExistence type="predicted"/>
<evidence type="ECO:0000313" key="2">
    <source>
        <dbReference type="EMBL" id="KKC99774.1"/>
    </source>
</evidence>
<dbReference type="Proteomes" id="UP000033633">
    <property type="component" value="Unassembled WGS sequence"/>
</dbReference>
<dbReference type="Pfam" id="PF13416">
    <property type="entry name" value="SBP_bac_8"/>
    <property type="match status" value="1"/>
</dbReference>
<protein>
    <recommendedName>
        <fullName evidence="4">ABC transporter substrate-binding protein</fullName>
    </recommendedName>
</protein>
<dbReference type="InterPro" id="IPR006059">
    <property type="entry name" value="SBP"/>
</dbReference>
<gene>
    <name evidence="2" type="ORF">KY46_11155</name>
</gene>
<name>A0A0F5VE61_9GAMM</name>
<dbReference type="PANTHER" id="PTHR42779:SF1">
    <property type="entry name" value="PROTEIN YNJB"/>
    <property type="match status" value="1"/>
</dbReference>
<dbReference type="OrthoDB" id="3239593at2"/>
<feature type="signal peptide" evidence="1">
    <location>
        <begin position="1"/>
        <end position="20"/>
    </location>
</feature>
<dbReference type="Gene3D" id="3.40.190.10">
    <property type="entry name" value="Periplasmic binding protein-like II"/>
    <property type="match status" value="2"/>
</dbReference>
<dbReference type="PANTHER" id="PTHR42779">
    <property type="entry name" value="PROTEIN YNJB"/>
    <property type="match status" value="1"/>
</dbReference>
<keyword evidence="1" id="KW-0732">Signal</keyword>
<sequence length="397" mass="43892">MKMTWIALGLAIAAAMPALANEAQTETSPIKEMSWQAIEEQARGQTVFLNAWGGSQPINSYLRWVAREVESRYDITLNHVKVADIAETTQRLLAEKAAGKQTGGSVDVVWINGENFRTMKTNHLLDGPFVAQLPNWELVDKQLPVYEDFTESTEGLEAPWGVGQLVFIHDSQTLSNPPNSFAELLSLAVAFPGKVTYPQPPAFHGTSFLKAALIELTNAAPALYEPIDPTTDEKKFASITAPLWKYLDQLHAVAWQQGKRFPASSTEMMQLLDDRQLLVAITFNPNEAKAAIERGDLPESAKAFAFEQGALSNIHFLAIPWNASAKAGARVVINFLMSPEAQRRKANIQIWGDPAVLTPEAMGADETQGFELYRAIPEPHPSWQTALEAAWQQRYGH</sequence>
<feature type="chain" id="PRO_5002496417" description="ABC transporter substrate-binding protein" evidence="1">
    <location>
        <begin position="21"/>
        <end position="397"/>
    </location>
</feature>
<dbReference type="EMBL" id="JWYV01000008">
    <property type="protein sequence ID" value="KKC99774.1"/>
    <property type="molecule type" value="Genomic_DNA"/>
</dbReference>
<organism evidence="2 3">
    <name type="scientific">Photobacterium halotolerans</name>
    <dbReference type="NCBI Taxonomy" id="265726"/>
    <lineage>
        <taxon>Bacteria</taxon>
        <taxon>Pseudomonadati</taxon>
        <taxon>Pseudomonadota</taxon>
        <taxon>Gammaproteobacteria</taxon>
        <taxon>Vibrionales</taxon>
        <taxon>Vibrionaceae</taxon>
        <taxon>Photobacterium</taxon>
    </lineage>
</organism>
<dbReference type="PATRIC" id="fig|265726.11.peg.4384"/>
<dbReference type="InterPro" id="IPR027020">
    <property type="entry name" value="YnjB"/>
</dbReference>
<dbReference type="STRING" id="265726.KY46_11155"/>
<dbReference type="NCBIfam" id="NF008633">
    <property type="entry name" value="PRK11622.1"/>
    <property type="match status" value="1"/>
</dbReference>